<evidence type="ECO:0000256" key="3">
    <source>
        <dbReference type="ARBA" id="ARBA00022475"/>
    </source>
</evidence>
<keyword evidence="10" id="KW-1185">Reference proteome</keyword>
<evidence type="ECO:0000256" key="6">
    <source>
        <dbReference type="ARBA" id="ARBA00023136"/>
    </source>
</evidence>
<evidence type="ECO:0000256" key="2">
    <source>
        <dbReference type="ARBA" id="ARBA00022448"/>
    </source>
</evidence>
<evidence type="ECO:0000256" key="1">
    <source>
        <dbReference type="ARBA" id="ARBA00004651"/>
    </source>
</evidence>
<feature type="domain" description="ABC transmembrane type-1" evidence="8">
    <location>
        <begin position="82"/>
        <end position="301"/>
    </location>
</feature>
<comment type="subcellular location">
    <subcellularLocation>
        <location evidence="1 7">Cell membrane</location>
        <topology evidence="1 7">Multi-pass membrane protein</topology>
    </subcellularLocation>
</comment>
<dbReference type="SUPFAM" id="SSF161098">
    <property type="entry name" value="MetI-like"/>
    <property type="match status" value="1"/>
</dbReference>
<feature type="transmembrane region" description="Helical" evidence="7">
    <location>
        <begin position="86"/>
        <end position="107"/>
    </location>
</feature>
<feature type="transmembrane region" description="Helical" evidence="7">
    <location>
        <begin position="280"/>
        <end position="302"/>
    </location>
</feature>
<keyword evidence="6 7" id="KW-0472">Membrane</keyword>
<dbReference type="InterPro" id="IPR000515">
    <property type="entry name" value="MetI-like"/>
</dbReference>
<evidence type="ECO:0000259" key="8">
    <source>
        <dbReference type="PROSITE" id="PS50928"/>
    </source>
</evidence>
<keyword evidence="4 7" id="KW-0812">Transmembrane</keyword>
<dbReference type="Pfam" id="PF00528">
    <property type="entry name" value="BPD_transp_1"/>
    <property type="match status" value="1"/>
</dbReference>
<dbReference type="GO" id="GO:0005886">
    <property type="term" value="C:plasma membrane"/>
    <property type="evidence" value="ECO:0007669"/>
    <property type="project" value="UniProtKB-SubCell"/>
</dbReference>
<organism evidence="9 10">
    <name type="scientific">Candidatus Nitrospira inopinata</name>
    <dbReference type="NCBI Taxonomy" id="1715989"/>
    <lineage>
        <taxon>Bacteria</taxon>
        <taxon>Pseudomonadati</taxon>
        <taxon>Nitrospirota</taxon>
        <taxon>Nitrospiria</taxon>
        <taxon>Nitrospirales</taxon>
        <taxon>Nitrospiraceae</taxon>
        <taxon>Nitrospira</taxon>
    </lineage>
</organism>
<keyword evidence="9" id="KW-0762">Sugar transport</keyword>
<feature type="transmembrane region" description="Helical" evidence="7">
    <location>
        <begin position="172"/>
        <end position="197"/>
    </location>
</feature>
<protein>
    <submittedName>
        <fullName evidence="9">Putative ABC-type sugar transport system, permease component</fullName>
    </submittedName>
</protein>
<comment type="similarity">
    <text evidence="7">Belongs to the binding-protein-dependent transport system permease family.</text>
</comment>
<keyword evidence="5 7" id="KW-1133">Transmembrane helix</keyword>
<keyword evidence="3" id="KW-1003">Cell membrane</keyword>
<sequence>MKTAAFNGQKADGRRWNLSERIWGYVLATPAMTLVALMALAPIMAALWLSLRHRLPIFDVDEFVGLANYLDLLGDERFRAAVGTTLYFTCLSVGLELPIGLGLALLLDGLTDERTRFGRLAQTVAIVPWAVPTVVSAQIWLWLYQPDYGLLNYVLARIGVDAPIDWLADPRWAIHAAVLMDVWKTTPFAALMLLAGLKALPRELRAAARIDGAGWWDGFRSVTLPLLTPVILITLVFRTMDAVRVFDAVYVLTGGGPGNATETLSIYAYKTLFQSLQLGYGSALATAMFLISATLSFFYMTLLRRQVRDAT</sequence>
<feature type="transmembrane region" description="Helical" evidence="7">
    <location>
        <begin position="218"/>
        <end position="237"/>
    </location>
</feature>
<dbReference type="STRING" id="1715989.NITINOP_2740"/>
<dbReference type="CDD" id="cd06261">
    <property type="entry name" value="TM_PBP2"/>
    <property type="match status" value="1"/>
</dbReference>
<dbReference type="InterPro" id="IPR035906">
    <property type="entry name" value="MetI-like_sf"/>
</dbReference>
<dbReference type="PANTHER" id="PTHR43005">
    <property type="entry name" value="BLR7065 PROTEIN"/>
    <property type="match status" value="1"/>
</dbReference>
<dbReference type="EMBL" id="LN885086">
    <property type="protein sequence ID" value="CUQ67712.1"/>
    <property type="molecule type" value="Genomic_DNA"/>
</dbReference>
<dbReference type="PROSITE" id="PS50928">
    <property type="entry name" value="ABC_TM1"/>
    <property type="match status" value="1"/>
</dbReference>
<gene>
    <name evidence="9" type="ORF">NITINOP_2740</name>
</gene>
<evidence type="ECO:0000313" key="9">
    <source>
        <dbReference type="EMBL" id="CUQ67712.1"/>
    </source>
</evidence>
<accession>A0A0S4KWF4</accession>
<name>A0A0S4KWF4_9BACT</name>
<reference evidence="10" key="1">
    <citation type="submission" date="2015-09" db="EMBL/GenBank/DDBJ databases">
        <authorList>
            <person name="Daims H."/>
        </authorList>
    </citation>
    <scope>NUCLEOTIDE SEQUENCE [LARGE SCALE GENOMIC DNA]</scope>
</reference>
<dbReference type="PANTHER" id="PTHR43005:SF1">
    <property type="entry name" value="SPERMIDINE_PUTRESCINE TRANSPORT SYSTEM PERMEASE PROTEIN"/>
    <property type="match status" value="1"/>
</dbReference>
<feature type="transmembrane region" description="Helical" evidence="7">
    <location>
        <begin position="22"/>
        <end position="49"/>
    </location>
</feature>
<proteinExistence type="inferred from homology"/>
<evidence type="ECO:0000256" key="7">
    <source>
        <dbReference type="RuleBase" id="RU363032"/>
    </source>
</evidence>
<dbReference type="AlphaFoldDB" id="A0A0S4KWF4"/>
<evidence type="ECO:0000313" key="10">
    <source>
        <dbReference type="Proteomes" id="UP000066284"/>
    </source>
</evidence>
<feature type="transmembrane region" description="Helical" evidence="7">
    <location>
        <begin position="119"/>
        <end position="143"/>
    </location>
</feature>
<evidence type="ECO:0000256" key="4">
    <source>
        <dbReference type="ARBA" id="ARBA00022692"/>
    </source>
</evidence>
<dbReference type="KEGG" id="nio:NITINOP_2740"/>
<evidence type="ECO:0000256" key="5">
    <source>
        <dbReference type="ARBA" id="ARBA00022989"/>
    </source>
</evidence>
<keyword evidence="2 7" id="KW-0813">Transport</keyword>
<dbReference type="Proteomes" id="UP000066284">
    <property type="component" value="Chromosome 1"/>
</dbReference>
<dbReference type="OrthoDB" id="9798257at2"/>
<dbReference type="RefSeq" id="WP_062486487.1">
    <property type="nucleotide sequence ID" value="NZ_LN885086.1"/>
</dbReference>
<dbReference type="GO" id="GO:0055085">
    <property type="term" value="P:transmembrane transport"/>
    <property type="evidence" value="ECO:0007669"/>
    <property type="project" value="InterPro"/>
</dbReference>
<dbReference type="Gene3D" id="1.10.3720.10">
    <property type="entry name" value="MetI-like"/>
    <property type="match status" value="1"/>
</dbReference>